<dbReference type="GO" id="GO:0016787">
    <property type="term" value="F:hydrolase activity"/>
    <property type="evidence" value="ECO:0007669"/>
    <property type="project" value="UniProtKB-KW"/>
</dbReference>
<gene>
    <name evidence="3" type="ORF">LZC94_35105</name>
</gene>
<proteinExistence type="predicted"/>
<feature type="domain" description="AB hydrolase-1" evidence="2">
    <location>
        <begin position="37"/>
        <end position="277"/>
    </location>
</feature>
<sequence length="291" mass="32555">MATSSGHLGEQRFPLEERRIALDSGVTLSVKSRGEGPPVVLLHGFPQNSHTWRKHLPMLANAGFRAIAPDMRGYGASDKPKSVSDYAPPRLVDDVSALVRSLGYEKVHLVGHDWGAVVAFYVAALRPDVVDRLVILNGPHPDAYTRALLKSQAQRKRSWYVFAFQLPFLPERVLALKGTLPRLFRLSGPGVFSDDEIDTYTHAIRQPGAARAMVNYYRASARYRGRLPIIKRPTLVLWGEKDVALGTGLLDGLDRYVESFDVQRFPDASHWLPEEKPDEVHSAIVRFLRPS</sequence>
<protein>
    <submittedName>
        <fullName evidence="3">Alpha/beta fold hydrolase</fullName>
    </submittedName>
</protein>
<dbReference type="SUPFAM" id="SSF53474">
    <property type="entry name" value="alpha/beta-Hydrolases"/>
    <property type="match status" value="1"/>
</dbReference>
<organism evidence="3 4">
    <name type="scientific">Pendulispora albinea</name>
    <dbReference type="NCBI Taxonomy" id="2741071"/>
    <lineage>
        <taxon>Bacteria</taxon>
        <taxon>Pseudomonadati</taxon>
        <taxon>Myxococcota</taxon>
        <taxon>Myxococcia</taxon>
        <taxon>Myxococcales</taxon>
        <taxon>Sorangiineae</taxon>
        <taxon>Pendulisporaceae</taxon>
        <taxon>Pendulispora</taxon>
    </lineage>
</organism>
<keyword evidence="1 3" id="KW-0378">Hydrolase</keyword>
<name>A0ABZ2LQN6_9BACT</name>
<dbReference type="InterPro" id="IPR000639">
    <property type="entry name" value="Epox_hydrolase-like"/>
</dbReference>
<dbReference type="InterPro" id="IPR000073">
    <property type="entry name" value="AB_hydrolase_1"/>
</dbReference>
<dbReference type="PANTHER" id="PTHR43329">
    <property type="entry name" value="EPOXIDE HYDROLASE"/>
    <property type="match status" value="1"/>
</dbReference>
<dbReference type="Pfam" id="PF00561">
    <property type="entry name" value="Abhydrolase_1"/>
    <property type="match status" value="1"/>
</dbReference>
<dbReference type="PRINTS" id="PR00111">
    <property type="entry name" value="ABHYDROLASE"/>
</dbReference>
<evidence type="ECO:0000313" key="4">
    <source>
        <dbReference type="Proteomes" id="UP001370348"/>
    </source>
</evidence>
<reference evidence="3 4" key="1">
    <citation type="submission" date="2021-12" db="EMBL/GenBank/DDBJ databases">
        <title>Discovery of the Pendulisporaceae a myxobacterial family with distinct sporulation behavior and unique specialized metabolism.</title>
        <authorList>
            <person name="Garcia R."/>
            <person name="Popoff A."/>
            <person name="Bader C.D."/>
            <person name="Loehr J."/>
            <person name="Walesch S."/>
            <person name="Walt C."/>
            <person name="Boldt J."/>
            <person name="Bunk B."/>
            <person name="Haeckl F.J.F.P.J."/>
            <person name="Gunesch A.P."/>
            <person name="Birkelbach J."/>
            <person name="Nuebel U."/>
            <person name="Pietschmann T."/>
            <person name="Bach T."/>
            <person name="Mueller R."/>
        </authorList>
    </citation>
    <scope>NUCLEOTIDE SEQUENCE [LARGE SCALE GENOMIC DNA]</scope>
    <source>
        <strain evidence="3 4">MSr11954</strain>
    </source>
</reference>
<keyword evidence="4" id="KW-1185">Reference proteome</keyword>
<dbReference type="RefSeq" id="WP_394822686.1">
    <property type="nucleotide sequence ID" value="NZ_CP089984.1"/>
</dbReference>
<dbReference type="InterPro" id="IPR029058">
    <property type="entry name" value="AB_hydrolase_fold"/>
</dbReference>
<evidence type="ECO:0000259" key="2">
    <source>
        <dbReference type="Pfam" id="PF00561"/>
    </source>
</evidence>
<evidence type="ECO:0000313" key="3">
    <source>
        <dbReference type="EMBL" id="WXB13067.1"/>
    </source>
</evidence>
<dbReference type="Proteomes" id="UP001370348">
    <property type="component" value="Chromosome"/>
</dbReference>
<accession>A0ABZ2LQN6</accession>
<dbReference type="PRINTS" id="PR00412">
    <property type="entry name" value="EPOXHYDRLASE"/>
</dbReference>
<evidence type="ECO:0000256" key="1">
    <source>
        <dbReference type="ARBA" id="ARBA00022801"/>
    </source>
</evidence>
<dbReference type="EMBL" id="CP089984">
    <property type="protein sequence ID" value="WXB13067.1"/>
    <property type="molecule type" value="Genomic_DNA"/>
</dbReference>
<dbReference type="Gene3D" id="3.40.50.1820">
    <property type="entry name" value="alpha/beta hydrolase"/>
    <property type="match status" value="1"/>
</dbReference>